<dbReference type="Proteomes" id="UP000254771">
    <property type="component" value="Unassembled WGS sequence"/>
</dbReference>
<dbReference type="InterPro" id="IPR009056">
    <property type="entry name" value="Cyt_c-like_dom"/>
</dbReference>
<dbReference type="GO" id="GO:0046872">
    <property type="term" value="F:metal ion binding"/>
    <property type="evidence" value="ECO:0007669"/>
    <property type="project" value="UniProtKB-KW"/>
</dbReference>
<dbReference type="PROSITE" id="PS51007">
    <property type="entry name" value="CYTC"/>
    <property type="match status" value="2"/>
</dbReference>
<evidence type="ECO:0000313" key="12">
    <source>
        <dbReference type="EMBL" id="RDH84261.1"/>
    </source>
</evidence>
<feature type="signal peptide" evidence="10">
    <location>
        <begin position="1"/>
        <end position="26"/>
    </location>
</feature>
<feature type="domain" description="Cytochrome c" evidence="11">
    <location>
        <begin position="43"/>
        <end position="176"/>
    </location>
</feature>
<gene>
    <name evidence="12" type="ORF">DIZ78_12840</name>
</gene>
<keyword evidence="13" id="KW-1185">Reference proteome</keyword>
<comment type="caution">
    <text evidence="12">The sequence shown here is derived from an EMBL/GenBank/DDBJ whole genome shotgun (WGS) entry which is preliminary data.</text>
</comment>
<dbReference type="InterPro" id="IPR051395">
    <property type="entry name" value="Cytochrome_c_Peroxidase/MauG"/>
</dbReference>
<reference evidence="12 13" key="1">
    <citation type="journal article" date="2018" name="ISME J.">
        <title>Endosymbiont genomes yield clues of tubeworm success.</title>
        <authorList>
            <person name="Li Y."/>
            <person name="Liles M.R."/>
            <person name="Halanych K.M."/>
        </authorList>
    </citation>
    <scope>NUCLEOTIDE SEQUENCE [LARGE SCALE GENOMIC DNA]</scope>
    <source>
        <strain evidence="12">A1462</strain>
    </source>
</reference>
<feature type="binding site" description="axial binding residue" evidence="9">
    <location>
        <position position="69"/>
    </location>
    <ligand>
        <name>heme c</name>
        <dbReference type="ChEBI" id="CHEBI:61717"/>
        <label>1</label>
    </ligand>
    <ligandPart>
        <name>Fe</name>
        <dbReference type="ChEBI" id="CHEBI:18248"/>
    </ligandPart>
</feature>
<keyword evidence="7 9" id="KW-0408">Iron</keyword>
<dbReference type="PANTHER" id="PTHR30600:SF10">
    <property type="entry name" value="BLL6722 PROTEIN"/>
    <property type="match status" value="1"/>
</dbReference>
<comment type="subcellular location">
    <subcellularLocation>
        <location evidence="1">Periplasm</location>
    </subcellularLocation>
</comment>
<dbReference type="SUPFAM" id="SSF46626">
    <property type="entry name" value="Cytochrome c"/>
    <property type="match status" value="2"/>
</dbReference>
<keyword evidence="2 8" id="KW-0349">Heme</keyword>
<dbReference type="PANTHER" id="PTHR30600">
    <property type="entry name" value="CYTOCHROME C PEROXIDASE-RELATED"/>
    <property type="match status" value="1"/>
</dbReference>
<dbReference type="GO" id="GO:0042597">
    <property type="term" value="C:periplasmic space"/>
    <property type="evidence" value="ECO:0007669"/>
    <property type="project" value="UniProtKB-SubCell"/>
</dbReference>
<feature type="domain" description="Cytochrome c" evidence="11">
    <location>
        <begin position="189"/>
        <end position="338"/>
    </location>
</feature>
<evidence type="ECO:0000256" key="4">
    <source>
        <dbReference type="ARBA" id="ARBA00022729"/>
    </source>
</evidence>
<dbReference type="Gene3D" id="1.10.760.10">
    <property type="entry name" value="Cytochrome c-like domain"/>
    <property type="match status" value="2"/>
</dbReference>
<dbReference type="GO" id="GO:0009055">
    <property type="term" value="F:electron transfer activity"/>
    <property type="evidence" value="ECO:0007669"/>
    <property type="project" value="InterPro"/>
</dbReference>
<evidence type="ECO:0000256" key="1">
    <source>
        <dbReference type="ARBA" id="ARBA00004418"/>
    </source>
</evidence>
<feature type="binding site" description="covalent" evidence="8">
    <location>
        <position position="65"/>
    </location>
    <ligand>
        <name>heme c</name>
        <dbReference type="ChEBI" id="CHEBI:61717"/>
        <label>1</label>
    </ligand>
</feature>
<dbReference type="InterPro" id="IPR036909">
    <property type="entry name" value="Cyt_c-like_dom_sf"/>
</dbReference>
<dbReference type="InterPro" id="IPR026259">
    <property type="entry name" value="MauG/Cytc_peroxidase"/>
</dbReference>
<feature type="binding site" description="covalent" evidence="8">
    <location>
        <position position="68"/>
    </location>
    <ligand>
        <name>heme c</name>
        <dbReference type="ChEBI" id="CHEBI:61717"/>
        <label>1</label>
    </ligand>
</feature>
<evidence type="ECO:0000256" key="3">
    <source>
        <dbReference type="ARBA" id="ARBA00022723"/>
    </source>
</evidence>
<comment type="cofactor">
    <cofactor evidence="8">
        <name>heme</name>
        <dbReference type="ChEBI" id="CHEBI:30413"/>
    </cofactor>
    <text evidence="8">Binds 2 heme groups.</text>
</comment>
<dbReference type="AlphaFoldDB" id="A0A370DHB4"/>
<name>A0A370DHB4_9GAMM</name>
<evidence type="ECO:0000256" key="2">
    <source>
        <dbReference type="ARBA" id="ARBA00022617"/>
    </source>
</evidence>
<proteinExistence type="predicted"/>
<dbReference type="Pfam" id="PF03150">
    <property type="entry name" value="CCP_MauG"/>
    <property type="match status" value="1"/>
</dbReference>
<dbReference type="GO" id="GO:0020037">
    <property type="term" value="F:heme binding"/>
    <property type="evidence" value="ECO:0007669"/>
    <property type="project" value="InterPro"/>
</dbReference>
<evidence type="ECO:0000259" key="11">
    <source>
        <dbReference type="PROSITE" id="PS51007"/>
    </source>
</evidence>
<keyword evidence="5" id="KW-0574">Periplasm</keyword>
<keyword evidence="3 9" id="KW-0479">Metal-binding</keyword>
<keyword evidence="6" id="KW-0560">Oxidoreductase</keyword>
<evidence type="ECO:0000256" key="8">
    <source>
        <dbReference type="PIRSR" id="PIRSR000294-1"/>
    </source>
</evidence>
<evidence type="ECO:0000256" key="10">
    <source>
        <dbReference type="SAM" id="SignalP"/>
    </source>
</evidence>
<keyword evidence="4 10" id="KW-0732">Signal</keyword>
<dbReference type="PIRSF" id="PIRSF000294">
    <property type="entry name" value="Cytochrome-c_peroxidase"/>
    <property type="match status" value="1"/>
</dbReference>
<protein>
    <submittedName>
        <fullName evidence="12">Photosynthetic protein synthase I</fullName>
    </submittedName>
</protein>
<dbReference type="InterPro" id="IPR004852">
    <property type="entry name" value="Di-haem_cyt_c_peroxidsae"/>
</dbReference>
<feature type="binding site" description="axial binding residue" evidence="9">
    <location>
        <position position="208"/>
    </location>
    <ligand>
        <name>heme c</name>
        <dbReference type="ChEBI" id="CHEBI:61717"/>
        <label>2</label>
    </ligand>
    <ligandPart>
        <name>Fe</name>
        <dbReference type="ChEBI" id="CHEBI:18248"/>
    </ligandPart>
</feature>
<dbReference type="Pfam" id="PF00034">
    <property type="entry name" value="Cytochrom_C"/>
    <property type="match status" value="1"/>
</dbReference>
<accession>A0A370DHB4</accession>
<evidence type="ECO:0000256" key="7">
    <source>
        <dbReference type="ARBA" id="ARBA00023004"/>
    </source>
</evidence>
<feature type="binding site" description="covalent" evidence="8">
    <location>
        <position position="204"/>
    </location>
    <ligand>
        <name>heme c</name>
        <dbReference type="ChEBI" id="CHEBI:61717"/>
        <label>2</label>
    </ligand>
</feature>
<sequence>MGVRVKTGHTLLAAALGLGMAFGAQAGKYPDITSLPDLKINAAKAELGKRLFFDRRISGDAGIACSDCHKPENGYAHPDALSPGYPGNGHFRNSPSVINAVHKKVWMHDGRLGTNLNDVTREMLTEDYIMNMDMRVMQERAKQDPKYVQMFKDAGYGEPSNGSIRKAIPEYLKTLTSVNAPIDTGKMSASAKRGQKLFEGKAGCIQCHNGPLATDGKAYNTGVPENFDIFLDPMNHHAFIAFAMFQGIEDYMNLKRDPGYYNITMDAADTGRFVTPSLRELKYSAPYMHNGMIKSLYDVVGFYNRGGGKDSRKDSRLKPLKLGKQDIKDLVAFLESMSGDPLTSGQHVWKDPYPAEYPVIENWTQVKN</sequence>
<feature type="binding site" description="covalent" evidence="8">
    <location>
        <position position="207"/>
    </location>
    <ligand>
        <name>heme c</name>
        <dbReference type="ChEBI" id="CHEBI:61717"/>
        <label>2</label>
    </ligand>
</feature>
<organism evidence="12 13">
    <name type="scientific">endosymbiont of Escarpia spicata</name>
    <dbReference type="NCBI Taxonomy" id="2200908"/>
    <lineage>
        <taxon>Bacteria</taxon>
        <taxon>Pseudomonadati</taxon>
        <taxon>Pseudomonadota</taxon>
        <taxon>Gammaproteobacteria</taxon>
        <taxon>sulfur-oxidizing symbionts</taxon>
    </lineage>
</organism>
<dbReference type="GO" id="GO:0004130">
    <property type="term" value="F:cytochrome-c peroxidase activity"/>
    <property type="evidence" value="ECO:0007669"/>
    <property type="project" value="TreeGrafter"/>
</dbReference>
<evidence type="ECO:0000256" key="5">
    <source>
        <dbReference type="ARBA" id="ARBA00022764"/>
    </source>
</evidence>
<evidence type="ECO:0000313" key="13">
    <source>
        <dbReference type="Proteomes" id="UP000254771"/>
    </source>
</evidence>
<feature type="chain" id="PRO_5016868406" evidence="10">
    <location>
        <begin position="27"/>
        <end position="368"/>
    </location>
</feature>
<comment type="PTM">
    <text evidence="8">Binds 2 heme groups per subunit.</text>
</comment>
<evidence type="ECO:0000256" key="6">
    <source>
        <dbReference type="ARBA" id="ARBA00023002"/>
    </source>
</evidence>
<evidence type="ECO:0000256" key="9">
    <source>
        <dbReference type="PIRSR" id="PIRSR000294-2"/>
    </source>
</evidence>
<dbReference type="EMBL" id="QFXE01000016">
    <property type="protein sequence ID" value="RDH84261.1"/>
    <property type="molecule type" value="Genomic_DNA"/>
</dbReference>